<sequence>MGARPSSPLDKRQQQQLRGQVDALLRNFLPCYRRQLAIAVLRQVSGELGPREPAGCQLTRSKKLPRVREHRGPLMQLRGHPPQWQPVFCVLRGDGRLEWFQHKEVFEAGGRPLGSVALTGYTLLSSGHEHLHRLDQLHPHAPDTEPAPILGEAVSFPLFLQHPFRTRLCFSADTREAQRGWKHALQGGIRLRGTVLQRSQVPAAHAFLDAVRLYRQRLGHYGDDDVTLGSDAEVLTAVLMRELLRAWQAETPAGLQGAGGSGAPAERLEVAYAVVLARTSAGLRAFQPEKDELLATLERAIRRDLEPVQRQRALAAAGLLVQVQGPLEVCLRQEVDAKLAPLTQALLSPLEASLGAVRTLLARGMDQLSCHLRRNPSGRRLRREVYTFGEIPWDPGLMQACYREPQRSLCRLQPLVTQFGFLGIQSLVFGAQDLAQQLMADAVATFLQLADECLTSALDCNQAVQQLEKVQGLVLKKLASDSESARQRYMRDWLLRIFSPFLQSQLRPCCKVELPEVEGVIQAAGCQALTTEGVYEDVLRGVLLQRIDRELKKTLGTGNSDCDITCSLAWDQEAA</sequence>
<proteinExistence type="inferred from homology"/>
<comment type="similarity">
    <text evidence="1">Belongs to the Niban family.</text>
</comment>
<dbReference type="InterPro" id="IPR059060">
    <property type="entry name" value="Niban_1/2/3_dom"/>
</dbReference>
<dbReference type="CDD" id="cd23949">
    <property type="entry name" value="Niban-like"/>
    <property type="match status" value="1"/>
</dbReference>
<dbReference type="PROSITE" id="PS50003">
    <property type="entry name" value="PH_DOMAIN"/>
    <property type="match status" value="1"/>
</dbReference>
<accession>A0A8C5KWE8</accession>
<dbReference type="PANTHER" id="PTHR14392">
    <property type="entry name" value="NIBAN FAMILY MEMBER"/>
    <property type="match status" value="1"/>
</dbReference>
<dbReference type="InterPro" id="IPR011993">
    <property type="entry name" value="PH-like_dom_sf"/>
</dbReference>
<evidence type="ECO:0000259" key="2">
    <source>
        <dbReference type="PROSITE" id="PS50003"/>
    </source>
</evidence>
<keyword evidence="4" id="KW-1185">Reference proteome</keyword>
<reference evidence="3" key="1">
    <citation type="submission" date="2025-08" db="UniProtKB">
        <authorList>
            <consortium name="Ensembl"/>
        </authorList>
    </citation>
    <scope>IDENTIFICATION</scope>
</reference>
<dbReference type="GeneTree" id="ENSGT00940000154149"/>
<evidence type="ECO:0000313" key="3">
    <source>
        <dbReference type="Ensembl" id="ENSJJAP00000014789.1"/>
    </source>
</evidence>
<name>A0A8C5KWE8_JACJA</name>
<evidence type="ECO:0000313" key="4">
    <source>
        <dbReference type="Proteomes" id="UP000694385"/>
    </source>
</evidence>
<organism evidence="3 4">
    <name type="scientific">Jaculus jaculus</name>
    <name type="common">Lesser Egyptian jerboa</name>
    <dbReference type="NCBI Taxonomy" id="51337"/>
    <lineage>
        <taxon>Eukaryota</taxon>
        <taxon>Metazoa</taxon>
        <taxon>Chordata</taxon>
        <taxon>Craniata</taxon>
        <taxon>Vertebrata</taxon>
        <taxon>Euteleostomi</taxon>
        <taxon>Mammalia</taxon>
        <taxon>Eutheria</taxon>
        <taxon>Euarchontoglires</taxon>
        <taxon>Glires</taxon>
        <taxon>Rodentia</taxon>
        <taxon>Myomorpha</taxon>
        <taxon>Dipodoidea</taxon>
        <taxon>Dipodidae</taxon>
        <taxon>Dipodinae</taxon>
        <taxon>Jaculus</taxon>
    </lineage>
</organism>
<protein>
    <submittedName>
        <fullName evidence="3">Niban apoptosis regulator 3</fullName>
    </submittedName>
</protein>
<dbReference type="SMART" id="SM00233">
    <property type="entry name" value="PH"/>
    <property type="match status" value="1"/>
</dbReference>
<dbReference type="PANTHER" id="PTHR14392:SF4">
    <property type="entry name" value="PROTEIN NIBAN 3"/>
    <property type="match status" value="1"/>
</dbReference>
<dbReference type="AlphaFoldDB" id="A0A8C5KWE8"/>
<feature type="domain" description="PH" evidence="2">
    <location>
        <begin position="67"/>
        <end position="190"/>
    </location>
</feature>
<dbReference type="Pfam" id="PF26086">
    <property type="entry name" value="Niban2"/>
    <property type="match status" value="1"/>
</dbReference>
<dbReference type="Ensembl" id="ENSJJAT00000021292.1">
    <property type="protein sequence ID" value="ENSJJAP00000014789.1"/>
    <property type="gene ID" value="ENSJJAG00000017157.1"/>
</dbReference>
<dbReference type="SUPFAM" id="SSF50729">
    <property type="entry name" value="PH domain-like"/>
    <property type="match status" value="1"/>
</dbReference>
<evidence type="ECO:0000256" key="1">
    <source>
        <dbReference type="ARBA" id="ARBA00010251"/>
    </source>
</evidence>
<dbReference type="Proteomes" id="UP000694385">
    <property type="component" value="Unassembled WGS sequence"/>
</dbReference>
<dbReference type="Gene3D" id="2.30.29.30">
    <property type="entry name" value="Pleckstrin-homology domain (PH domain)/Phosphotyrosine-binding domain (PTB)"/>
    <property type="match status" value="1"/>
</dbReference>
<gene>
    <name evidence="3" type="primary">Niban3</name>
</gene>
<reference evidence="3" key="2">
    <citation type="submission" date="2025-09" db="UniProtKB">
        <authorList>
            <consortium name="Ensembl"/>
        </authorList>
    </citation>
    <scope>IDENTIFICATION</scope>
</reference>
<dbReference type="InterPro" id="IPR001849">
    <property type="entry name" value="PH_domain"/>
</dbReference>
<dbReference type="OMA" id="PCYRAQL"/>
<dbReference type="InterPro" id="IPR026088">
    <property type="entry name" value="Niban-like"/>
</dbReference>
<dbReference type="Pfam" id="PF26089">
    <property type="entry name" value="PH_Niban2"/>
    <property type="match status" value="1"/>
</dbReference>